<proteinExistence type="predicted"/>
<name>A0ABQ7NK79_BRACM</name>
<comment type="caution">
    <text evidence="1">The sequence shown here is derived from an EMBL/GenBank/DDBJ whole genome shotgun (WGS) entry which is preliminary data.</text>
</comment>
<sequence>MSQLLSRIRKPLVCKSILVVRWSSSMPIYPYMLLDYMLKLASSGKDSSDGRISIGKNSRSEQKHIVIKDLALVNEVLGISGDRTSDVRLLLPFQPTRSDSLNVLPSPLPTGPVIQNIAMTSYLDLEDEDWVLAVKLYGSKIKLFRRSYKPTWID</sequence>
<dbReference type="Proteomes" id="UP000823674">
    <property type="component" value="Chromosome A02"/>
</dbReference>
<protein>
    <submittedName>
        <fullName evidence="1">Uncharacterized protein</fullName>
    </submittedName>
</protein>
<reference evidence="1 2" key="1">
    <citation type="submission" date="2021-03" db="EMBL/GenBank/DDBJ databases">
        <authorList>
            <person name="King G.J."/>
            <person name="Bancroft I."/>
            <person name="Baten A."/>
            <person name="Bloomfield J."/>
            <person name="Borpatragohain P."/>
            <person name="He Z."/>
            <person name="Irish N."/>
            <person name="Irwin J."/>
            <person name="Liu K."/>
            <person name="Mauleon R.P."/>
            <person name="Moore J."/>
            <person name="Morris R."/>
            <person name="Ostergaard L."/>
            <person name="Wang B."/>
            <person name="Wells R."/>
        </authorList>
    </citation>
    <scope>NUCLEOTIDE SEQUENCE [LARGE SCALE GENOMIC DNA]</scope>
    <source>
        <strain evidence="1">R-o-18</strain>
        <tissue evidence="1">Leaf</tissue>
    </source>
</reference>
<evidence type="ECO:0000313" key="1">
    <source>
        <dbReference type="EMBL" id="KAG5411305.1"/>
    </source>
</evidence>
<evidence type="ECO:0000313" key="2">
    <source>
        <dbReference type="Proteomes" id="UP000823674"/>
    </source>
</evidence>
<organism evidence="1 2">
    <name type="scientific">Brassica rapa subsp. trilocularis</name>
    <dbReference type="NCBI Taxonomy" id="1813537"/>
    <lineage>
        <taxon>Eukaryota</taxon>
        <taxon>Viridiplantae</taxon>
        <taxon>Streptophyta</taxon>
        <taxon>Embryophyta</taxon>
        <taxon>Tracheophyta</taxon>
        <taxon>Spermatophyta</taxon>
        <taxon>Magnoliopsida</taxon>
        <taxon>eudicotyledons</taxon>
        <taxon>Gunneridae</taxon>
        <taxon>Pentapetalae</taxon>
        <taxon>rosids</taxon>
        <taxon>malvids</taxon>
        <taxon>Brassicales</taxon>
        <taxon>Brassicaceae</taxon>
        <taxon>Brassiceae</taxon>
        <taxon>Brassica</taxon>
    </lineage>
</organism>
<accession>A0ABQ7NK79</accession>
<dbReference type="EMBL" id="JADBGQ010000002">
    <property type="protein sequence ID" value="KAG5411305.1"/>
    <property type="molecule type" value="Genomic_DNA"/>
</dbReference>
<keyword evidence="2" id="KW-1185">Reference proteome</keyword>
<gene>
    <name evidence="1" type="primary">A02p043090.1_BraROA</name>
    <name evidence="1" type="ORF">IGI04_007624</name>
</gene>